<keyword evidence="3" id="KW-1185">Reference proteome</keyword>
<sequence length="104" mass="11077">MGMIGGKRKTSKPEGTGAFRTTSESRVKAVMAAAELSGLLHEKSGRIGGRISPELIRKAKAQTGIATDTDLIEFALANVALEDNFAERFKAVRGTVDPDLKLGF</sequence>
<dbReference type="RefSeq" id="WP_275228392.1">
    <property type="nucleotide sequence ID" value="NZ_JARESE010000035.1"/>
</dbReference>
<evidence type="ECO:0000313" key="3">
    <source>
        <dbReference type="Proteomes" id="UP001216253"/>
    </source>
</evidence>
<reference evidence="2 3" key="1">
    <citation type="submission" date="2023-03" db="EMBL/GenBank/DDBJ databases">
        <title>NovoSphingobium album sp. nov. isolated from polycyclic aromatic hydrocarbons- and heavy-metal polluted soil.</title>
        <authorList>
            <person name="Liu Z."/>
            <person name="Wang K."/>
        </authorList>
    </citation>
    <scope>NUCLEOTIDE SEQUENCE [LARGE SCALE GENOMIC DNA]</scope>
    <source>
        <strain evidence="2 3">H3SJ31-1</strain>
    </source>
</reference>
<accession>A0ABT5WQI7</accession>
<name>A0ABT5WQI7_9SPHN</name>
<gene>
    <name evidence="2" type="ORF">PYV00_11385</name>
</gene>
<evidence type="ECO:0000313" key="2">
    <source>
        <dbReference type="EMBL" id="MDE8652307.1"/>
    </source>
</evidence>
<dbReference type="Proteomes" id="UP001216253">
    <property type="component" value="Unassembled WGS sequence"/>
</dbReference>
<comment type="caution">
    <text evidence="2">The sequence shown here is derived from an EMBL/GenBank/DDBJ whole genome shotgun (WGS) entry which is preliminary data.</text>
</comment>
<organism evidence="2 3">
    <name type="scientific">Novosphingobium album</name>
    <name type="common">ex Liu et al. 2023</name>
    <dbReference type="NCBI Taxonomy" id="3031130"/>
    <lineage>
        <taxon>Bacteria</taxon>
        <taxon>Pseudomonadati</taxon>
        <taxon>Pseudomonadota</taxon>
        <taxon>Alphaproteobacteria</taxon>
        <taxon>Sphingomonadales</taxon>
        <taxon>Sphingomonadaceae</taxon>
        <taxon>Novosphingobium</taxon>
    </lineage>
</organism>
<feature type="compositionally biased region" description="Basic residues" evidence="1">
    <location>
        <begin position="1"/>
        <end position="10"/>
    </location>
</feature>
<protein>
    <recommendedName>
        <fullName evidence="4">Antitoxin</fullName>
    </recommendedName>
</protein>
<dbReference type="EMBL" id="JARESE010000035">
    <property type="protein sequence ID" value="MDE8652307.1"/>
    <property type="molecule type" value="Genomic_DNA"/>
</dbReference>
<evidence type="ECO:0000256" key="1">
    <source>
        <dbReference type="SAM" id="MobiDB-lite"/>
    </source>
</evidence>
<evidence type="ECO:0008006" key="4">
    <source>
        <dbReference type="Google" id="ProtNLM"/>
    </source>
</evidence>
<proteinExistence type="predicted"/>
<feature type="region of interest" description="Disordered" evidence="1">
    <location>
        <begin position="1"/>
        <end position="23"/>
    </location>
</feature>